<dbReference type="CDD" id="cd14361">
    <property type="entry name" value="UBA_HYPK"/>
    <property type="match status" value="1"/>
</dbReference>
<dbReference type="PANTHER" id="PTHR31184">
    <property type="entry name" value="HUNTINGTIN-INTERACTING PROTEIN K FAMILY MEMBER"/>
    <property type="match status" value="1"/>
</dbReference>
<dbReference type="InterPro" id="IPR038922">
    <property type="entry name" value="HYPK_UBA"/>
</dbReference>
<dbReference type="InterPro" id="IPR052617">
    <property type="entry name" value="Huntingtin-int_K"/>
</dbReference>
<accession>A0A8E2EJY1</accession>
<feature type="compositionally biased region" description="Basic and acidic residues" evidence="1">
    <location>
        <begin position="36"/>
        <end position="47"/>
    </location>
</feature>
<organism evidence="3 4">
    <name type="scientific">Lepidopterella palustris CBS 459.81</name>
    <dbReference type="NCBI Taxonomy" id="1314670"/>
    <lineage>
        <taxon>Eukaryota</taxon>
        <taxon>Fungi</taxon>
        <taxon>Dikarya</taxon>
        <taxon>Ascomycota</taxon>
        <taxon>Pezizomycotina</taxon>
        <taxon>Dothideomycetes</taxon>
        <taxon>Pleosporomycetidae</taxon>
        <taxon>Mytilinidiales</taxon>
        <taxon>Argynnaceae</taxon>
        <taxon>Lepidopterella</taxon>
    </lineage>
</organism>
<dbReference type="GO" id="GO:0043066">
    <property type="term" value="P:negative regulation of apoptotic process"/>
    <property type="evidence" value="ECO:0007669"/>
    <property type="project" value="TreeGrafter"/>
</dbReference>
<dbReference type="GO" id="GO:0050821">
    <property type="term" value="P:protein stabilization"/>
    <property type="evidence" value="ECO:0007669"/>
    <property type="project" value="TreeGrafter"/>
</dbReference>
<dbReference type="InterPro" id="IPR044034">
    <property type="entry name" value="NAC-like_UBA"/>
</dbReference>
<keyword evidence="4" id="KW-1185">Reference proteome</keyword>
<evidence type="ECO:0000313" key="3">
    <source>
        <dbReference type="EMBL" id="OCK85178.1"/>
    </source>
</evidence>
<evidence type="ECO:0000313" key="4">
    <source>
        <dbReference type="Proteomes" id="UP000250266"/>
    </source>
</evidence>
<evidence type="ECO:0000256" key="1">
    <source>
        <dbReference type="SAM" id="MobiDB-lite"/>
    </source>
</evidence>
<protein>
    <recommendedName>
        <fullName evidence="2">Nascent polypeptide-associated complex subunit alpha-like UBA domain-containing protein</fullName>
    </recommendedName>
</protein>
<sequence>MAEPQPDSVHEGASTPPAPTGTAEDRKAAAALSSLDAHDDESSTKKDVDAEALGQAMKNLGVGDKKEHEGNKVVPKKAVKIDAGDVSLLIEQLELTKVKATELLKANDGDAVKAMTAFVTASA</sequence>
<dbReference type="Proteomes" id="UP000250266">
    <property type="component" value="Unassembled WGS sequence"/>
</dbReference>
<dbReference type="PANTHER" id="PTHR31184:SF2">
    <property type="entry name" value="HUNTINGTIN-INTERACTING PROTEIN K"/>
    <property type="match status" value="1"/>
</dbReference>
<evidence type="ECO:0000259" key="2">
    <source>
        <dbReference type="Pfam" id="PF19026"/>
    </source>
</evidence>
<dbReference type="EMBL" id="KV744823">
    <property type="protein sequence ID" value="OCK85178.1"/>
    <property type="molecule type" value="Genomic_DNA"/>
</dbReference>
<dbReference type="AlphaFoldDB" id="A0A8E2EJY1"/>
<feature type="domain" description="Nascent polypeptide-associated complex subunit alpha-like UBA" evidence="2">
    <location>
        <begin position="79"/>
        <end position="119"/>
    </location>
</feature>
<gene>
    <name evidence="3" type="ORF">K432DRAFT_287397</name>
</gene>
<dbReference type="Pfam" id="PF19026">
    <property type="entry name" value="UBA_HYPK"/>
    <property type="match status" value="1"/>
</dbReference>
<proteinExistence type="predicted"/>
<name>A0A8E2EJY1_9PEZI</name>
<feature type="region of interest" description="Disordered" evidence="1">
    <location>
        <begin position="1"/>
        <end position="47"/>
    </location>
</feature>
<reference evidence="3 4" key="1">
    <citation type="journal article" date="2016" name="Nat. Commun.">
        <title>Ectomycorrhizal ecology is imprinted in the genome of the dominant symbiotic fungus Cenococcum geophilum.</title>
        <authorList>
            <consortium name="DOE Joint Genome Institute"/>
            <person name="Peter M."/>
            <person name="Kohler A."/>
            <person name="Ohm R.A."/>
            <person name="Kuo A."/>
            <person name="Krutzmann J."/>
            <person name="Morin E."/>
            <person name="Arend M."/>
            <person name="Barry K.W."/>
            <person name="Binder M."/>
            <person name="Choi C."/>
            <person name="Clum A."/>
            <person name="Copeland A."/>
            <person name="Grisel N."/>
            <person name="Haridas S."/>
            <person name="Kipfer T."/>
            <person name="LaButti K."/>
            <person name="Lindquist E."/>
            <person name="Lipzen A."/>
            <person name="Maire R."/>
            <person name="Meier B."/>
            <person name="Mihaltcheva S."/>
            <person name="Molinier V."/>
            <person name="Murat C."/>
            <person name="Poggeler S."/>
            <person name="Quandt C.A."/>
            <person name="Sperisen C."/>
            <person name="Tritt A."/>
            <person name="Tisserant E."/>
            <person name="Crous P.W."/>
            <person name="Henrissat B."/>
            <person name="Nehls U."/>
            <person name="Egli S."/>
            <person name="Spatafora J.W."/>
            <person name="Grigoriev I.V."/>
            <person name="Martin F.M."/>
        </authorList>
    </citation>
    <scope>NUCLEOTIDE SEQUENCE [LARGE SCALE GENOMIC DNA]</scope>
    <source>
        <strain evidence="3 4">CBS 459.81</strain>
    </source>
</reference>
<dbReference type="OrthoDB" id="285219at2759"/>